<gene>
    <name evidence="2" type="ORF">ACFO3N_12240</name>
</gene>
<evidence type="ECO:0000313" key="2">
    <source>
        <dbReference type="EMBL" id="MFC4477836.1"/>
    </source>
</evidence>
<evidence type="ECO:0000313" key="3">
    <source>
        <dbReference type="Proteomes" id="UP001596003"/>
    </source>
</evidence>
<name>A0ABV8ZDM9_9FLAO</name>
<keyword evidence="3" id="KW-1185">Reference proteome</keyword>
<sequence length="187" mass="21688">MKSFFSLFIVSLVCISSFAQSAKNYQVYSNQIKQFSKPSRILNKNIDAQGNGYVEFTNAKNQILRFRLHNNKLQQGSCSIAFEIYYYENNFLKRIESLDSNGNLIGCNLKLNNEAVVEYIIEKPALYLKKKKIIDDAEGNIAMKDDSNEKIIRVQYFDANNKPIILLKPVYISSKTYWQDNIRMGWP</sequence>
<dbReference type="Proteomes" id="UP001596003">
    <property type="component" value="Unassembled WGS sequence"/>
</dbReference>
<keyword evidence="1" id="KW-0732">Signal</keyword>
<reference evidence="3" key="1">
    <citation type="journal article" date="2019" name="Int. J. Syst. Evol. Microbiol.">
        <title>The Global Catalogue of Microorganisms (GCM) 10K type strain sequencing project: providing services to taxonomists for standard genome sequencing and annotation.</title>
        <authorList>
            <consortium name="The Broad Institute Genomics Platform"/>
            <consortium name="The Broad Institute Genome Sequencing Center for Infectious Disease"/>
            <person name="Wu L."/>
            <person name="Ma J."/>
        </authorList>
    </citation>
    <scope>NUCLEOTIDE SEQUENCE [LARGE SCALE GENOMIC DNA]</scope>
    <source>
        <strain evidence="3">NBRC 103627</strain>
    </source>
</reference>
<accession>A0ABV8ZDM9</accession>
<feature type="signal peptide" evidence="1">
    <location>
        <begin position="1"/>
        <end position="22"/>
    </location>
</feature>
<feature type="chain" id="PRO_5046203691" evidence="1">
    <location>
        <begin position="23"/>
        <end position="187"/>
    </location>
</feature>
<proteinExistence type="predicted"/>
<organism evidence="2 3">
    <name type="scientific">Flavobacterium chungangensis</name>
    <dbReference type="NCBI Taxonomy" id="2708132"/>
    <lineage>
        <taxon>Bacteria</taxon>
        <taxon>Pseudomonadati</taxon>
        <taxon>Bacteroidota</taxon>
        <taxon>Flavobacteriia</taxon>
        <taxon>Flavobacteriales</taxon>
        <taxon>Flavobacteriaceae</taxon>
        <taxon>Flavobacterium</taxon>
    </lineage>
</organism>
<comment type="caution">
    <text evidence="2">The sequence shown here is derived from an EMBL/GenBank/DDBJ whole genome shotgun (WGS) entry which is preliminary data.</text>
</comment>
<dbReference type="EMBL" id="JBHSFY010000006">
    <property type="protein sequence ID" value="MFC4477836.1"/>
    <property type="molecule type" value="Genomic_DNA"/>
</dbReference>
<dbReference type="RefSeq" id="WP_379798073.1">
    <property type="nucleotide sequence ID" value="NZ_JBHSFY010000006.1"/>
</dbReference>
<protein>
    <submittedName>
        <fullName evidence="2">Uncharacterized protein</fullName>
    </submittedName>
</protein>
<evidence type="ECO:0000256" key="1">
    <source>
        <dbReference type="SAM" id="SignalP"/>
    </source>
</evidence>